<evidence type="ECO:0000313" key="2">
    <source>
        <dbReference type="EMBL" id="KAL2828750.1"/>
    </source>
</evidence>
<evidence type="ECO:0000256" key="1">
    <source>
        <dbReference type="SAM" id="MobiDB-lite"/>
    </source>
</evidence>
<proteinExistence type="predicted"/>
<dbReference type="EMBL" id="JBFXLS010000019">
    <property type="protein sequence ID" value="KAL2828750.1"/>
    <property type="molecule type" value="Genomic_DNA"/>
</dbReference>
<evidence type="ECO:0000313" key="3">
    <source>
        <dbReference type="Proteomes" id="UP001610335"/>
    </source>
</evidence>
<feature type="compositionally biased region" description="Basic residues" evidence="1">
    <location>
        <begin position="50"/>
        <end position="67"/>
    </location>
</feature>
<name>A0ABR4ILZ0_9EURO</name>
<feature type="compositionally biased region" description="Low complexity" evidence="1">
    <location>
        <begin position="239"/>
        <end position="251"/>
    </location>
</feature>
<protein>
    <submittedName>
        <fullName evidence="2">Uncharacterized protein</fullName>
    </submittedName>
</protein>
<feature type="region of interest" description="Disordered" evidence="1">
    <location>
        <begin position="188"/>
        <end position="260"/>
    </location>
</feature>
<feature type="compositionally biased region" description="Polar residues" evidence="1">
    <location>
        <begin position="1"/>
        <end position="29"/>
    </location>
</feature>
<reference evidence="2 3" key="1">
    <citation type="submission" date="2024-07" db="EMBL/GenBank/DDBJ databases">
        <title>Section-level genome sequencing and comparative genomics of Aspergillus sections Usti and Cavernicolus.</title>
        <authorList>
            <consortium name="Lawrence Berkeley National Laboratory"/>
            <person name="Nybo J.L."/>
            <person name="Vesth T.C."/>
            <person name="Theobald S."/>
            <person name="Frisvad J.C."/>
            <person name="Larsen T.O."/>
            <person name="Kjaerboelling I."/>
            <person name="Rothschild-Mancinelli K."/>
            <person name="Lyhne E.K."/>
            <person name="Kogle M.E."/>
            <person name="Barry K."/>
            <person name="Clum A."/>
            <person name="Na H."/>
            <person name="Ledsgaard L."/>
            <person name="Lin J."/>
            <person name="Lipzen A."/>
            <person name="Kuo A."/>
            <person name="Riley R."/>
            <person name="Mondo S."/>
            <person name="LaButti K."/>
            <person name="Haridas S."/>
            <person name="Pangalinan J."/>
            <person name="Salamov A.A."/>
            <person name="Simmons B.A."/>
            <person name="Magnuson J.K."/>
            <person name="Chen J."/>
            <person name="Drula E."/>
            <person name="Henrissat B."/>
            <person name="Wiebenga A."/>
            <person name="Lubbers R.J."/>
            <person name="Gomes A.C."/>
            <person name="Makela M.R."/>
            <person name="Stajich J."/>
            <person name="Grigoriev I.V."/>
            <person name="Mortensen U.H."/>
            <person name="De vries R.P."/>
            <person name="Baker S.E."/>
            <person name="Andersen M.R."/>
        </authorList>
    </citation>
    <scope>NUCLEOTIDE SEQUENCE [LARGE SCALE GENOMIC DNA]</scope>
    <source>
        <strain evidence="2 3">CBS 600.67</strain>
    </source>
</reference>
<feature type="region of interest" description="Disordered" evidence="1">
    <location>
        <begin position="1"/>
        <end position="70"/>
    </location>
</feature>
<keyword evidence="3" id="KW-1185">Reference proteome</keyword>
<dbReference type="Proteomes" id="UP001610335">
    <property type="component" value="Unassembled WGS sequence"/>
</dbReference>
<organism evidence="2 3">
    <name type="scientific">Aspergillus cavernicola</name>
    <dbReference type="NCBI Taxonomy" id="176166"/>
    <lineage>
        <taxon>Eukaryota</taxon>
        <taxon>Fungi</taxon>
        <taxon>Dikarya</taxon>
        <taxon>Ascomycota</taxon>
        <taxon>Pezizomycotina</taxon>
        <taxon>Eurotiomycetes</taxon>
        <taxon>Eurotiomycetidae</taxon>
        <taxon>Eurotiales</taxon>
        <taxon>Aspergillaceae</taxon>
        <taxon>Aspergillus</taxon>
        <taxon>Aspergillus subgen. Nidulantes</taxon>
    </lineage>
</organism>
<comment type="caution">
    <text evidence="2">The sequence shown here is derived from an EMBL/GenBank/DDBJ whole genome shotgun (WGS) entry which is preliminary data.</text>
</comment>
<feature type="compositionally biased region" description="Polar residues" evidence="1">
    <location>
        <begin position="221"/>
        <end position="230"/>
    </location>
</feature>
<sequence length="311" mass="34499">MDLESKSSWSTFTPTPFAWTDTQNSMFSHSSKRQREQEEQTVYNEDSIRERKKHRPLPLRSSPRSRQRSNTIEAFAHSSLSALTPVQSSDDEDDFNKCFPFESTAMKAQQLLQTPQALVLDLDVSMDMDASMDNDDNSPLAATGFDTTTQQSSAVPHSFACQSLRNGHFASIPFGLQQSMLSTAMVAYSQGSPGPNPELSRDTPWWRSPRLRSPVSDNGDAMTSNKNTSGDAEMAYDLSPSESSLSTKSSSMEAEAAEMRKRLSSLDLPDQGNAEPTSKPVAKLAFSMGYRADCDKCRRRVPGHYSHIIKC</sequence>
<gene>
    <name evidence="2" type="ORF">BDW59DRAFT_43606</name>
</gene>
<accession>A0ABR4ILZ0</accession>